<dbReference type="PANTHER" id="PTHR19139:SF199">
    <property type="entry name" value="MIP17260P"/>
    <property type="match status" value="1"/>
</dbReference>
<evidence type="ECO:0000256" key="2">
    <source>
        <dbReference type="ARBA" id="ARBA00006175"/>
    </source>
</evidence>
<organism evidence="10 11">
    <name type="scientific">Herbihabitans rhizosphaerae</name>
    <dbReference type="NCBI Taxonomy" id="1872711"/>
    <lineage>
        <taxon>Bacteria</taxon>
        <taxon>Bacillati</taxon>
        <taxon>Actinomycetota</taxon>
        <taxon>Actinomycetes</taxon>
        <taxon>Pseudonocardiales</taxon>
        <taxon>Pseudonocardiaceae</taxon>
        <taxon>Herbihabitans</taxon>
    </lineage>
</organism>
<dbReference type="Gene3D" id="1.20.1080.10">
    <property type="entry name" value="Glycerol uptake facilitator protein"/>
    <property type="match status" value="1"/>
</dbReference>
<dbReference type="InterPro" id="IPR034294">
    <property type="entry name" value="Aquaporin_transptr"/>
</dbReference>
<evidence type="ECO:0000256" key="4">
    <source>
        <dbReference type="ARBA" id="ARBA00022475"/>
    </source>
</evidence>
<feature type="transmembrane region" description="Helical" evidence="9">
    <location>
        <begin position="87"/>
        <end position="107"/>
    </location>
</feature>
<keyword evidence="11" id="KW-1185">Reference proteome</keyword>
<evidence type="ECO:0000313" key="10">
    <source>
        <dbReference type="EMBL" id="RZS43052.1"/>
    </source>
</evidence>
<dbReference type="PANTHER" id="PTHR19139">
    <property type="entry name" value="AQUAPORIN TRANSPORTER"/>
    <property type="match status" value="1"/>
</dbReference>
<sequence>MDISLARRLLAELAGTTILCLFGIGAAVSVAAAHVGGPGLLLVALAHGLALAVAIYAFGAVSGGHFNPTVTVALAARGRFPWREVPAYLAVQLVGGVTGAGLVYAAYAGTATAAGLGATTFGTGVGYGQALVAEAIGAFILVTAVFALAVAPNAPKGVHGFGIGLALTTQILVFGPLTGASVNLARTLGPDTILSLAGEPAAWSQLLAYLAGPIVGGLAAAFLWDWVAGRRPSESVEPTATSRL</sequence>
<feature type="transmembrane region" description="Helical" evidence="9">
    <location>
        <begin position="127"/>
        <end position="151"/>
    </location>
</feature>
<dbReference type="RefSeq" id="WP_130342952.1">
    <property type="nucleotide sequence ID" value="NZ_SGWQ01000002.1"/>
</dbReference>
<dbReference type="GO" id="GO:0015250">
    <property type="term" value="F:water channel activity"/>
    <property type="evidence" value="ECO:0007669"/>
    <property type="project" value="TreeGrafter"/>
</dbReference>
<keyword evidence="6 9" id="KW-1133">Transmembrane helix</keyword>
<proteinExistence type="inferred from homology"/>
<protein>
    <submittedName>
        <fullName evidence="10">Glycerol uptake facilitator protein</fullName>
    </submittedName>
</protein>
<feature type="transmembrane region" description="Helical" evidence="9">
    <location>
        <begin position="42"/>
        <end position="66"/>
    </location>
</feature>
<accession>A0A4Q7L4C9</accession>
<evidence type="ECO:0000256" key="1">
    <source>
        <dbReference type="ARBA" id="ARBA00004651"/>
    </source>
</evidence>
<keyword evidence="7 9" id="KW-0472">Membrane</keyword>
<dbReference type="OrthoDB" id="9807293at2"/>
<comment type="subcellular location">
    <subcellularLocation>
        <location evidence="1">Cell membrane</location>
        <topology evidence="1">Multi-pass membrane protein</topology>
    </subcellularLocation>
</comment>
<evidence type="ECO:0000256" key="9">
    <source>
        <dbReference type="SAM" id="Phobius"/>
    </source>
</evidence>
<dbReference type="SUPFAM" id="SSF81338">
    <property type="entry name" value="Aquaporin-like"/>
    <property type="match status" value="1"/>
</dbReference>
<dbReference type="Pfam" id="PF00230">
    <property type="entry name" value="MIP"/>
    <property type="match status" value="1"/>
</dbReference>
<keyword evidence="5 8" id="KW-0812">Transmembrane</keyword>
<evidence type="ECO:0000256" key="3">
    <source>
        <dbReference type="ARBA" id="ARBA00022448"/>
    </source>
</evidence>
<comment type="similarity">
    <text evidence="2 8">Belongs to the MIP/aquaporin (TC 1.A.8) family.</text>
</comment>
<dbReference type="InterPro" id="IPR022357">
    <property type="entry name" value="MIP_CS"/>
</dbReference>
<comment type="caution">
    <text evidence="10">The sequence shown here is derived from an EMBL/GenBank/DDBJ whole genome shotgun (WGS) entry which is preliminary data.</text>
</comment>
<evidence type="ECO:0000256" key="7">
    <source>
        <dbReference type="ARBA" id="ARBA00023136"/>
    </source>
</evidence>
<dbReference type="PROSITE" id="PS00221">
    <property type="entry name" value="MIP"/>
    <property type="match status" value="1"/>
</dbReference>
<keyword evidence="3 8" id="KW-0813">Transport</keyword>
<dbReference type="AlphaFoldDB" id="A0A4Q7L4C9"/>
<dbReference type="EMBL" id="SGWQ01000002">
    <property type="protein sequence ID" value="RZS43052.1"/>
    <property type="molecule type" value="Genomic_DNA"/>
</dbReference>
<dbReference type="PRINTS" id="PR00783">
    <property type="entry name" value="MINTRINSICP"/>
</dbReference>
<name>A0A4Q7L4C9_9PSEU</name>
<evidence type="ECO:0000256" key="8">
    <source>
        <dbReference type="RuleBase" id="RU000477"/>
    </source>
</evidence>
<dbReference type="InterPro" id="IPR023271">
    <property type="entry name" value="Aquaporin-like"/>
</dbReference>
<feature type="transmembrane region" description="Helical" evidence="9">
    <location>
        <begin position="202"/>
        <end position="224"/>
    </location>
</feature>
<evidence type="ECO:0000256" key="5">
    <source>
        <dbReference type="ARBA" id="ARBA00022692"/>
    </source>
</evidence>
<evidence type="ECO:0000256" key="6">
    <source>
        <dbReference type="ARBA" id="ARBA00022989"/>
    </source>
</evidence>
<evidence type="ECO:0000313" key="11">
    <source>
        <dbReference type="Proteomes" id="UP000294257"/>
    </source>
</evidence>
<feature type="transmembrane region" description="Helical" evidence="9">
    <location>
        <begin position="163"/>
        <end position="182"/>
    </location>
</feature>
<dbReference type="Proteomes" id="UP000294257">
    <property type="component" value="Unassembled WGS sequence"/>
</dbReference>
<reference evidence="10 11" key="1">
    <citation type="submission" date="2019-02" db="EMBL/GenBank/DDBJ databases">
        <title>Genomic Encyclopedia of Type Strains, Phase IV (KMG-IV): sequencing the most valuable type-strain genomes for metagenomic binning, comparative biology and taxonomic classification.</title>
        <authorList>
            <person name="Goeker M."/>
        </authorList>
    </citation>
    <scope>NUCLEOTIDE SEQUENCE [LARGE SCALE GENOMIC DNA]</scope>
    <source>
        <strain evidence="10 11">DSM 101727</strain>
    </source>
</reference>
<dbReference type="GO" id="GO:0005886">
    <property type="term" value="C:plasma membrane"/>
    <property type="evidence" value="ECO:0007669"/>
    <property type="project" value="UniProtKB-SubCell"/>
</dbReference>
<keyword evidence="4" id="KW-1003">Cell membrane</keyword>
<gene>
    <name evidence="10" type="ORF">EV193_10228</name>
</gene>
<dbReference type="InterPro" id="IPR000425">
    <property type="entry name" value="MIP"/>
</dbReference>